<sequence length="100" mass="11475">MGLLLSSSFTRTYITINFYMEERARAPHLIVTKKFHSFEFLLFLFSRVIIESGTGSSLLGGQAIPSMHHIIKMGNARFHDMYFYVLINAFVVNVPFDPIL</sequence>
<accession>A0A075W255</accession>
<dbReference type="EMBL" id="AYRZ02000246">
    <property type="protein sequence ID" value="PHT61122.1"/>
    <property type="molecule type" value="Genomic_DNA"/>
</dbReference>
<proteinExistence type="predicted"/>
<keyword evidence="2" id="KW-0496">Mitochondrion</keyword>
<reference evidence="1" key="1">
    <citation type="journal article" date="2014" name="BMC Genomics">
        <title>Extensive structural variations between mitochondrial genomes of CMS and normal peppers (Capsicum annuum L.) revealed by complete nucleotide sequencing.</title>
        <authorList>
            <person name="Jo Y.D."/>
            <person name="Choi Y."/>
            <person name="Kim D.H."/>
            <person name="Kim B.D."/>
            <person name="Kang B.C."/>
        </authorList>
    </citation>
    <scope>NUCLEOTIDE SEQUENCE</scope>
</reference>
<gene>
    <name evidence="2" type="primary">orf100b</name>
    <name evidence="3" type="ORF">T459_35029</name>
</gene>
<reference evidence="3 4" key="4">
    <citation type="journal article" date="2017" name="Genome Biol.">
        <title>New reference genome sequences of hot pepper reveal the massive evolution of plant disease-resistance genes by retroduplication.</title>
        <authorList>
            <person name="Kim S."/>
            <person name="Park J."/>
            <person name="Yeom S.I."/>
            <person name="Kim Y.M."/>
            <person name="Seo E."/>
            <person name="Kim K.T."/>
            <person name="Kim M.S."/>
            <person name="Lee J.M."/>
            <person name="Cheong K."/>
            <person name="Shin H.S."/>
            <person name="Kim S.B."/>
            <person name="Han K."/>
            <person name="Lee J."/>
            <person name="Park M."/>
            <person name="Lee H.A."/>
            <person name="Lee H.Y."/>
            <person name="Lee Y."/>
            <person name="Oh S."/>
            <person name="Lee J.H."/>
            <person name="Choi E."/>
            <person name="Choi E."/>
            <person name="Lee S.E."/>
            <person name="Jeon J."/>
            <person name="Kim H."/>
            <person name="Choi G."/>
            <person name="Song H."/>
            <person name="Lee J."/>
            <person name="Lee S.C."/>
            <person name="Kwon J.K."/>
            <person name="Lee H.Y."/>
            <person name="Koo N."/>
            <person name="Hong Y."/>
            <person name="Kim R.W."/>
            <person name="Kang W.H."/>
            <person name="Huh J.H."/>
            <person name="Kang B.C."/>
            <person name="Yang T.J."/>
            <person name="Lee Y.H."/>
            <person name="Bennetzen J.L."/>
            <person name="Choi D."/>
        </authorList>
    </citation>
    <scope>NUCLEOTIDE SEQUENCE [LARGE SCALE GENOMIC DNA]</scope>
    <source>
        <strain evidence="4">cv. CM334</strain>
    </source>
</reference>
<keyword evidence="4" id="KW-1185">Reference proteome</keyword>
<dbReference type="GeneID" id="19989136"/>
<organism evidence="2">
    <name type="scientific">Capsicum annuum</name>
    <name type="common">Capsicum pepper</name>
    <dbReference type="NCBI Taxonomy" id="4072"/>
    <lineage>
        <taxon>Eukaryota</taxon>
        <taxon>Viridiplantae</taxon>
        <taxon>Streptophyta</taxon>
        <taxon>Embryophyta</taxon>
        <taxon>Tracheophyta</taxon>
        <taxon>Spermatophyta</taxon>
        <taxon>Magnoliopsida</taxon>
        <taxon>eudicotyledons</taxon>
        <taxon>Gunneridae</taxon>
        <taxon>Pentapetalae</taxon>
        <taxon>asterids</taxon>
        <taxon>lamiids</taxon>
        <taxon>Solanales</taxon>
        <taxon>Solanaceae</taxon>
        <taxon>Solanoideae</taxon>
        <taxon>Capsiceae</taxon>
        <taxon>Capsicum</taxon>
    </lineage>
</organism>
<dbReference type="AlphaFoldDB" id="A0A075W255"/>
<dbReference type="OrthoDB" id="10300957at2759"/>
<protein>
    <submittedName>
        <fullName evidence="2">Uncharacterized protein</fullName>
    </submittedName>
</protein>
<dbReference type="Proteomes" id="UP000222542">
    <property type="component" value="Unassembled WGS sequence"/>
</dbReference>
<dbReference type="KEGG" id="cann:19989136"/>
<accession>A0A1U8QD43</accession>
<name>A0A075W255_CAPAN</name>
<dbReference type="EMBL" id="KJ865410">
    <property type="protein sequence ID" value="AIG90151.1"/>
    <property type="molecule type" value="Genomic_DNA"/>
</dbReference>
<evidence type="ECO:0000313" key="1">
    <source>
        <dbReference type="EMBL" id="AIG89828.1"/>
    </source>
</evidence>
<reference evidence="3" key="2">
    <citation type="journal article" date="2014" name="Nat. Genet.">
        <title>Genome sequence of the hot pepper provides insights into the evolution of pungency in Capsicum species.</title>
        <authorList>
            <person name="Kim S."/>
            <person name="Park M."/>
            <person name="Yeom S.I."/>
            <person name="Kim Y.M."/>
            <person name="Lee J.M."/>
            <person name="Lee H.A."/>
            <person name="Seo E."/>
            <person name="Choi J."/>
            <person name="Cheong K."/>
            <person name="Kim K.T."/>
            <person name="Jung K."/>
            <person name="Lee G.W."/>
            <person name="Oh S.K."/>
            <person name="Bae C."/>
            <person name="Kim S.B."/>
            <person name="Lee H.Y."/>
            <person name="Kim S.Y."/>
            <person name="Kim M.S."/>
            <person name="Kang B.C."/>
            <person name="Jo Y.D."/>
            <person name="Yang H.B."/>
            <person name="Jeong H.J."/>
            <person name="Kang W.H."/>
            <person name="Kwon J.K."/>
            <person name="Shin C."/>
            <person name="Lim J.Y."/>
            <person name="Park J.H."/>
            <person name="Huh J.H."/>
            <person name="Kim J.S."/>
            <person name="Kim B.D."/>
            <person name="Cohen O."/>
            <person name="Paran I."/>
            <person name="Suh M.C."/>
            <person name="Lee S.B."/>
            <person name="Kim Y.K."/>
            <person name="Shin Y."/>
            <person name="Noh S.J."/>
            <person name="Park J."/>
            <person name="Seo Y.S."/>
            <person name="Kwon S.Y."/>
            <person name="Kim H.A."/>
            <person name="Park J.M."/>
            <person name="Kim H.J."/>
            <person name="Choi S.B."/>
            <person name="Bosland P.W."/>
            <person name="Reeves G."/>
            <person name="Jo S.H."/>
            <person name="Lee B.W."/>
            <person name="Cho H.T."/>
            <person name="Choi H.S."/>
            <person name="Lee M.S."/>
            <person name="Yu Y."/>
            <person name="Do Choi Y."/>
            <person name="Park B.S."/>
            <person name="van Deynze A."/>
            <person name="Ashrafi H."/>
            <person name="Hill T."/>
            <person name="Kim W.T."/>
            <person name="Pai H.S."/>
            <person name="Ahn H.K."/>
            <person name="Yeam I."/>
            <person name="Giovannoni J.J."/>
            <person name="Rose J.K."/>
            <person name="Sorensen I."/>
            <person name="Lee S.J."/>
            <person name="Kim R.W."/>
            <person name="Choi I.Y."/>
            <person name="Choi B.S."/>
            <person name="Lim J.S."/>
            <person name="Lee Y.H."/>
            <person name="Choi D."/>
        </authorList>
    </citation>
    <scope>NUCLEOTIDE SEQUENCE [LARGE SCALE GENOMIC DNA]</scope>
</reference>
<geneLocation type="mitochondrion" evidence="2"/>
<reference evidence="2" key="3">
    <citation type="submission" date="2014-05" db="EMBL/GenBank/DDBJ databases">
        <title>Capsicum annuum strain Jeju mitochondrial DNA, complete genome.</title>
        <authorList>
            <person name="Jo Y.D."/>
            <person name="Choi Y."/>
            <person name="Kim D.-H."/>
            <person name="Kim B.-D."/>
            <person name="Kang B.-C."/>
        </authorList>
    </citation>
    <scope>NUCLEOTIDE SEQUENCE</scope>
</reference>
<dbReference type="RefSeq" id="YP_009049793.1">
    <property type="nucleotide sequence ID" value="NC_024624.1"/>
</dbReference>
<evidence type="ECO:0000313" key="4">
    <source>
        <dbReference type="Proteomes" id="UP000222542"/>
    </source>
</evidence>
<dbReference type="EMBL" id="KJ865409">
    <property type="protein sequence ID" value="AIG89828.1"/>
    <property type="molecule type" value="Genomic_DNA"/>
</dbReference>
<evidence type="ECO:0000313" key="3">
    <source>
        <dbReference type="EMBL" id="PHT61122.1"/>
    </source>
</evidence>
<dbReference type="Gramene" id="PHT61122">
    <property type="protein sequence ID" value="PHT61122"/>
    <property type="gene ID" value="T459_35029"/>
</dbReference>
<evidence type="ECO:0000313" key="2">
    <source>
        <dbReference type="EMBL" id="AIG90151.1"/>
    </source>
</evidence>